<evidence type="ECO:0000259" key="1">
    <source>
        <dbReference type="PROSITE" id="PS51502"/>
    </source>
</evidence>
<dbReference type="EMBL" id="KI894018">
    <property type="protein sequence ID" value="OCF29908.1"/>
    <property type="molecule type" value="Genomic_DNA"/>
</dbReference>
<dbReference type="Gene3D" id="3.30.70.100">
    <property type="match status" value="1"/>
</dbReference>
<organism evidence="2">
    <name type="scientific">Kwoniella bestiolae CBS 10118</name>
    <dbReference type="NCBI Taxonomy" id="1296100"/>
    <lineage>
        <taxon>Eukaryota</taxon>
        <taxon>Fungi</taxon>
        <taxon>Dikarya</taxon>
        <taxon>Basidiomycota</taxon>
        <taxon>Agaricomycotina</taxon>
        <taxon>Tremellomycetes</taxon>
        <taxon>Tremellales</taxon>
        <taxon>Cryptococcaceae</taxon>
        <taxon>Kwoniella</taxon>
    </lineage>
</organism>
<protein>
    <recommendedName>
        <fullName evidence="1">Stress-response A/B barrel domain-containing protein</fullName>
    </recommendedName>
</protein>
<reference evidence="2" key="1">
    <citation type="submission" date="2013-07" db="EMBL/GenBank/DDBJ databases">
        <title>The Genome Sequence of Cryptococcus bestiolae CBS10118.</title>
        <authorList>
            <consortium name="The Broad Institute Genome Sequencing Platform"/>
            <person name="Cuomo C."/>
            <person name="Litvintseva A."/>
            <person name="Chen Y."/>
            <person name="Heitman J."/>
            <person name="Sun S."/>
            <person name="Springer D."/>
            <person name="Dromer F."/>
            <person name="Young S.K."/>
            <person name="Zeng Q."/>
            <person name="Gargeya S."/>
            <person name="Fitzgerald M."/>
            <person name="Abouelleil A."/>
            <person name="Alvarado L."/>
            <person name="Berlin A.M."/>
            <person name="Chapman S.B."/>
            <person name="Dewar J."/>
            <person name="Goldberg J."/>
            <person name="Griggs A."/>
            <person name="Gujja S."/>
            <person name="Hansen M."/>
            <person name="Howarth C."/>
            <person name="Imamovic A."/>
            <person name="Larimer J."/>
            <person name="McCowan C."/>
            <person name="Murphy C."/>
            <person name="Pearson M."/>
            <person name="Priest M."/>
            <person name="Roberts A."/>
            <person name="Saif S."/>
            <person name="Shea T."/>
            <person name="Sykes S."/>
            <person name="Wortman J."/>
            <person name="Nusbaum C."/>
            <person name="Birren B."/>
        </authorList>
    </citation>
    <scope>NUCLEOTIDE SEQUENCE [LARGE SCALE GENOMIC DNA]</scope>
    <source>
        <strain evidence="2">CBS 10118</strain>
    </source>
</reference>
<reference evidence="2" key="3">
    <citation type="submission" date="2014-01" db="EMBL/GenBank/DDBJ databases">
        <title>Evolution of pathogenesis and genome organization in the Tremellales.</title>
        <authorList>
            <person name="Cuomo C."/>
            <person name="Litvintseva A."/>
            <person name="Heitman J."/>
            <person name="Chen Y."/>
            <person name="Sun S."/>
            <person name="Springer D."/>
            <person name="Dromer F."/>
            <person name="Young S."/>
            <person name="Zeng Q."/>
            <person name="Chapman S."/>
            <person name="Gujja S."/>
            <person name="Saif S."/>
            <person name="Birren B."/>
        </authorList>
    </citation>
    <scope>NUCLEOTIDE SEQUENCE</scope>
    <source>
        <strain evidence="2">CBS 10118</strain>
    </source>
</reference>
<dbReference type="SMART" id="SM00886">
    <property type="entry name" value="Dabb"/>
    <property type="match status" value="1"/>
</dbReference>
<dbReference type="OrthoDB" id="1601230at2759"/>
<dbReference type="Proteomes" id="UP000092730">
    <property type="component" value="Chromosome 1"/>
</dbReference>
<evidence type="ECO:0000313" key="4">
    <source>
        <dbReference type="Proteomes" id="UP000092730"/>
    </source>
</evidence>
<evidence type="ECO:0000313" key="2">
    <source>
        <dbReference type="EMBL" id="OCF29908.1"/>
    </source>
</evidence>
<sequence>MVVFHIVAFKTRSATGLQALREAFLALPQTCLHPVTGQPYIQIARGGRQMSTEGKDRGMQVCFVMEFENEDDLAYYLDKDPVHEDFKNKAGGEWETLDVVAMDFNEGVF</sequence>
<dbReference type="EMBL" id="CP144541">
    <property type="protein sequence ID" value="WVW80742.1"/>
    <property type="molecule type" value="Genomic_DNA"/>
</dbReference>
<keyword evidence="4" id="KW-1185">Reference proteome</keyword>
<feature type="domain" description="Stress-response A/B barrel" evidence="1">
    <location>
        <begin position="3"/>
        <end position="104"/>
    </location>
</feature>
<dbReference type="InterPro" id="IPR011008">
    <property type="entry name" value="Dimeric_a/b-barrel"/>
</dbReference>
<reference evidence="3" key="2">
    <citation type="submission" date="2013-07" db="EMBL/GenBank/DDBJ databases">
        <authorList>
            <consortium name="The Broad Institute Genome Sequencing Platform"/>
            <person name="Cuomo C."/>
            <person name="Litvintseva A."/>
            <person name="Chen Y."/>
            <person name="Heitman J."/>
            <person name="Sun S."/>
            <person name="Springer D."/>
            <person name="Dromer F."/>
            <person name="Young S.K."/>
            <person name="Zeng Q."/>
            <person name="Gargeya S."/>
            <person name="Fitzgerald M."/>
            <person name="Abouelleil A."/>
            <person name="Alvarado L."/>
            <person name="Berlin A.M."/>
            <person name="Chapman S.B."/>
            <person name="Dewar J."/>
            <person name="Goldberg J."/>
            <person name="Griggs A."/>
            <person name="Gujja S."/>
            <person name="Hansen M."/>
            <person name="Howarth C."/>
            <person name="Imamovic A."/>
            <person name="Larimer J."/>
            <person name="McCowan C."/>
            <person name="Murphy C."/>
            <person name="Pearson M."/>
            <person name="Priest M."/>
            <person name="Roberts A."/>
            <person name="Saif S."/>
            <person name="Shea T."/>
            <person name="Sykes S."/>
            <person name="Wortman J."/>
            <person name="Nusbaum C."/>
            <person name="Birren B."/>
        </authorList>
    </citation>
    <scope>NUCLEOTIDE SEQUENCE</scope>
    <source>
        <strain evidence="3">CBS 10118</strain>
    </source>
</reference>
<dbReference type="AlphaFoldDB" id="A0A1B9GFX7"/>
<dbReference type="VEuPathDB" id="FungiDB:I302_01421"/>
<dbReference type="InterPro" id="IPR013097">
    <property type="entry name" value="Dabb"/>
</dbReference>
<accession>A0A1B9GFX7</accession>
<dbReference type="GeneID" id="30205820"/>
<gene>
    <name evidence="2" type="ORF">I302_01421</name>
    <name evidence="3" type="ORF">I302_102728</name>
</gene>
<evidence type="ECO:0000313" key="3">
    <source>
        <dbReference type="EMBL" id="WVW80742.1"/>
    </source>
</evidence>
<dbReference type="RefSeq" id="XP_019050978.1">
    <property type="nucleotide sequence ID" value="XM_019188100.1"/>
</dbReference>
<dbReference type="SUPFAM" id="SSF54909">
    <property type="entry name" value="Dimeric alpha+beta barrel"/>
    <property type="match status" value="1"/>
</dbReference>
<dbReference type="Pfam" id="PF07876">
    <property type="entry name" value="Dabb"/>
    <property type="match status" value="1"/>
</dbReference>
<dbReference type="STRING" id="1296100.A0A1B9GFX7"/>
<proteinExistence type="predicted"/>
<dbReference type="KEGG" id="kbi:30205820"/>
<name>A0A1B9GFX7_9TREE</name>
<dbReference type="PROSITE" id="PS51502">
    <property type="entry name" value="S_R_A_B_BARREL"/>
    <property type="match status" value="1"/>
</dbReference>
<reference evidence="3" key="4">
    <citation type="submission" date="2024-02" db="EMBL/GenBank/DDBJ databases">
        <title>Comparative genomics of Cryptococcus and Kwoniella reveals pathogenesis evolution and contrasting modes of karyotype evolution via chromosome fusion or intercentromeric recombination.</title>
        <authorList>
            <person name="Coelho M.A."/>
            <person name="David-Palma M."/>
            <person name="Shea T."/>
            <person name="Bowers K."/>
            <person name="McGinley-Smith S."/>
            <person name="Mohammad A.W."/>
            <person name="Gnirke A."/>
            <person name="Yurkov A.M."/>
            <person name="Nowrousian M."/>
            <person name="Sun S."/>
            <person name="Cuomo C.A."/>
            <person name="Heitman J."/>
        </authorList>
    </citation>
    <scope>NUCLEOTIDE SEQUENCE</scope>
    <source>
        <strain evidence="3">CBS 10118</strain>
    </source>
</reference>